<dbReference type="Proteomes" id="UP000050277">
    <property type="component" value="Unassembled WGS sequence"/>
</dbReference>
<evidence type="ECO:0000256" key="2">
    <source>
        <dbReference type="ARBA" id="ARBA00023239"/>
    </source>
</evidence>
<keyword evidence="1" id="KW-0479">Metal-binding</keyword>
<organism evidence="4 5">
    <name type="scientific">Herpetosiphon geysericola</name>
    <dbReference type="NCBI Taxonomy" id="70996"/>
    <lineage>
        <taxon>Bacteria</taxon>
        <taxon>Bacillati</taxon>
        <taxon>Chloroflexota</taxon>
        <taxon>Chloroflexia</taxon>
        <taxon>Herpetosiphonales</taxon>
        <taxon>Herpetosiphonaceae</taxon>
        <taxon>Herpetosiphon</taxon>
    </lineage>
</organism>
<dbReference type="RefSeq" id="WP_054536574.1">
    <property type="nucleotide sequence ID" value="NZ_LGKP01000035.1"/>
</dbReference>
<dbReference type="InterPro" id="IPR050197">
    <property type="entry name" value="Aldolase_class_II_sugar_metab"/>
</dbReference>
<dbReference type="Gene3D" id="3.40.225.10">
    <property type="entry name" value="Class II aldolase/adducin N-terminal domain"/>
    <property type="match status" value="1"/>
</dbReference>
<reference evidence="4 5" key="1">
    <citation type="submission" date="2015-07" db="EMBL/GenBank/DDBJ databases">
        <title>Whole genome sequence of Herpetosiphon geysericola DSM 7119.</title>
        <authorList>
            <person name="Hemp J."/>
            <person name="Ward L.M."/>
            <person name="Pace L.A."/>
            <person name="Fischer W.W."/>
        </authorList>
    </citation>
    <scope>NUCLEOTIDE SEQUENCE [LARGE SCALE GENOMIC DNA]</scope>
    <source>
        <strain evidence="4 5">DSM 7119</strain>
    </source>
</reference>
<dbReference type="SUPFAM" id="SSF53639">
    <property type="entry name" value="AraD/HMP-PK domain-like"/>
    <property type="match status" value="1"/>
</dbReference>
<sequence>MNFDQEQQYRHEMVQIGRWLYERGWTPSYSGNYSVLLDEQRILTTPTGYCKGLLQPADLIIVDRQGVPLDPQTPLPSSELLMHLAVYAERPDVHACVHAHPPCTIACSIAGIELTQPLLEDIILTLGKIPTVPYARTGTAALGEAIKPFIRDHDALVLDHHGSLTVASSLTKAFHRTEQVEQAATIISTALSMGRLQPLAAEHVADLLAVRRARGGNPKAEPLLPEA</sequence>
<feature type="domain" description="Class II aldolase/adducin N-terminal" evidence="3">
    <location>
        <begin position="11"/>
        <end position="188"/>
    </location>
</feature>
<dbReference type="GO" id="GO:0046872">
    <property type="term" value="F:metal ion binding"/>
    <property type="evidence" value="ECO:0007669"/>
    <property type="project" value="UniProtKB-KW"/>
</dbReference>
<proteinExistence type="predicted"/>
<evidence type="ECO:0000313" key="4">
    <source>
        <dbReference type="EMBL" id="KPL81303.1"/>
    </source>
</evidence>
<name>A0A0P6XE64_9CHLR</name>
<dbReference type="GO" id="GO:0016832">
    <property type="term" value="F:aldehyde-lyase activity"/>
    <property type="evidence" value="ECO:0007669"/>
    <property type="project" value="TreeGrafter"/>
</dbReference>
<dbReference type="EMBL" id="LGKP01000035">
    <property type="protein sequence ID" value="KPL81303.1"/>
    <property type="molecule type" value="Genomic_DNA"/>
</dbReference>
<evidence type="ECO:0000256" key="1">
    <source>
        <dbReference type="ARBA" id="ARBA00022723"/>
    </source>
</evidence>
<accession>A0A0P6XE64</accession>
<protein>
    <recommendedName>
        <fullName evidence="3">Class II aldolase/adducin N-terminal domain-containing protein</fullName>
    </recommendedName>
</protein>
<dbReference type="GO" id="GO:0019323">
    <property type="term" value="P:pentose catabolic process"/>
    <property type="evidence" value="ECO:0007669"/>
    <property type="project" value="TreeGrafter"/>
</dbReference>
<gene>
    <name evidence="4" type="ORF">SE18_21775</name>
</gene>
<dbReference type="InterPro" id="IPR036409">
    <property type="entry name" value="Aldolase_II/adducin_N_sf"/>
</dbReference>
<keyword evidence="2" id="KW-0456">Lyase</keyword>
<dbReference type="GO" id="GO:0005829">
    <property type="term" value="C:cytosol"/>
    <property type="evidence" value="ECO:0007669"/>
    <property type="project" value="TreeGrafter"/>
</dbReference>
<keyword evidence="5" id="KW-1185">Reference proteome</keyword>
<evidence type="ECO:0000313" key="5">
    <source>
        <dbReference type="Proteomes" id="UP000050277"/>
    </source>
</evidence>
<dbReference type="STRING" id="70996.SE18_21775"/>
<dbReference type="OrthoDB" id="9794581at2"/>
<dbReference type="AlphaFoldDB" id="A0A0P6XE64"/>
<evidence type="ECO:0000259" key="3">
    <source>
        <dbReference type="SMART" id="SM01007"/>
    </source>
</evidence>
<dbReference type="SMART" id="SM01007">
    <property type="entry name" value="Aldolase_II"/>
    <property type="match status" value="1"/>
</dbReference>
<dbReference type="PANTHER" id="PTHR22789:SF0">
    <property type="entry name" value="3-OXO-TETRONATE 4-PHOSPHATE DECARBOXYLASE-RELATED"/>
    <property type="match status" value="1"/>
</dbReference>
<comment type="caution">
    <text evidence="4">The sequence shown here is derived from an EMBL/GenBank/DDBJ whole genome shotgun (WGS) entry which is preliminary data.</text>
</comment>
<dbReference type="Pfam" id="PF00596">
    <property type="entry name" value="Aldolase_II"/>
    <property type="match status" value="1"/>
</dbReference>
<dbReference type="PANTHER" id="PTHR22789">
    <property type="entry name" value="FUCULOSE PHOSPHATE ALDOLASE"/>
    <property type="match status" value="1"/>
</dbReference>
<dbReference type="InterPro" id="IPR001303">
    <property type="entry name" value="Aldolase_II/adducin_N"/>
</dbReference>